<protein>
    <recommendedName>
        <fullName evidence="3">Glycolipid-binding domain-containing protein</fullName>
    </recommendedName>
</protein>
<keyword evidence="2" id="KW-1185">Reference proteome</keyword>
<dbReference type="EMBL" id="FWZX01000019">
    <property type="protein sequence ID" value="SMF53958.1"/>
    <property type="molecule type" value="Genomic_DNA"/>
</dbReference>
<dbReference type="SUPFAM" id="SSF159275">
    <property type="entry name" value="PA1994-like"/>
    <property type="match status" value="1"/>
</dbReference>
<dbReference type="InterPro" id="IPR009467">
    <property type="entry name" value="Glycolipid-bd_prot_put"/>
</dbReference>
<accession>A0A1Y6CGJ2</accession>
<organism evidence="1 2">
    <name type="scientific">Tistlia consotensis USBA 355</name>
    <dbReference type="NCBI Taxonomy" id="560819"/>
    <lineage>
        <taxon>Bacteria</taxon>
        <taxon>Pseudomonadati</taxon>
        <taxon>Pseudomonadota</taxon>
        <taxon>Alphaproteobacteria</taxon>
        <taxon>Rhodospirillales</taxon>
        <taxon>Rhodovibrionaceae</taxon>
        <taxon>Tistlia</taxon>
    </lineage>
</organism>
<dbReference type="STRING" id="560819.SAMN05428998_11978"/>
<gene>
    <name evidence="1" type="ORF">SAMN05428998_11978</name>
</gene>
<name>A0A1Y6CGJ2_9PROT</name>
<evidence type="ECO:0008006" key="3">
    <source>
        <dbReference type="Google" id="ProtNLM"/>
    </source>
</evidence>
<evidence type="ECO:0000313" key="2">
    <source>
        <dbReference type="Proteomes" id="UP000192917"/>
    </source>
</evidence>
<dbReference type="Proteomes" id="UP000192917">
    <property type="component" value="Unassembled WGS sequence"/>
</dbReference>
<reference evidence="1 2" key="1">
    <citation type="submission" date="2017-04" db="EMBL/GenBank/DDBJ databases">
        <authorList>
            <person name="Afonso C.L."/>
            <person name="Miller P.J."/>
            <person name="Scott M.A."/>
            <person name="Spackman E."/>
            <person name="Goraichik I."/>
            <person name="Dimitrov K.M."/>
            <person name="Suarez D.L."/>
            <person name="Swayne D.E."/>
        </authorList>
    </citation>
    <scope>NUCLEOTIDE SEQUENCE [LARGE SCALE GENOMIC DNA]</scope>
    <source>
        <strain evidence="1 2">USBA 355</strain>
    </source>
</reference>
<evidence type="ECO:0000313" key="1">
    <source>
        <dbReference type="EMBL" id="SMF53958.1"/>
    </source>
</evidence>
<dbReference type="AlphaFoldDB" id="A0A1Y6CGJ2"/>
<proteinExistence type="predicted"/>
<sequence length="202" mass="22004">MTASDPAAAQLLRRLVWRRVLDEGSLEFVEVEALAGGLRIGGTLVGLEQDRPLAVAYRLESRPDGSLRSLELEQRWGAETRRLALARDAAGAWSRDGSPAPELAGCSDPDLGCSPSTNALPVRRLALPVGGSAEIRAAWIRFPGLTIEPSVQRYERLAERRWRYRSLASGFVAEIEVDALGLPTDYQGVWRRVADWSPGAAG</sequence>
<dbReference type="RefSeq" id="WP_085124574.1">
    <property type="nucleotide sequence ID" value="NZ_FWZX01000019.1"/>
</dbReference>
<dbReference type="Pfam" id="PF06475">
    <property type="entry name" value="Glycolipid_bind"/>
    <property type="match status" value="1"/>
</dbReference>